<dbReference type="Proteomes" id="UP000294933">
    <property type="component" value="Unassembled WGS sequence"/>
</dbReference>
<dbReference type="EMBL" id="ML170156">
    <property type="protein sequence ID" value="TDL29346.1"/>
    <property type="molecule type" value="Genomic_DNA"/>
</dbReference>
<evidence type="ECO:0000256" key="1">
    <source>
        <dbReference type="SAM" id="MobiDB-lite"/>
    </source>
</evidence>
<protein>
    <recommendedName>
        <fullName evidence="4">Sjogrens syndrome scleroderma autoantigen 1 family protein</fullName>
    </recommendedName>
</protein>
<keyword evidence="3" id="KW-1185">Reference proteome</keyword>
<accession>A0A4R5XG67</accession>
<feature type="compositionally biased region" description="Low complexity" evidence="1">
    <location>
        <begin position="192"/>
        <end position="201"/>
    </location>
</feature>
<evidence type="ECO:0008006" key="4">
    <source>
        <dbReference type="Google" id="ProtNLM"/>
    </source>
</evidence>
<dbReference type="OrthoDB" id="28939at2759"/>
<evidence type="ECO:0000313" key="2">
    <source>
        <dbReference type="EMBL" id="TDL29346.1"/>
    </source>
</evidence>
<dbReference type="Pfam" id="PF06677">
    <property type="entry name" value="Auto_anti-p27"/>
    <property type="match status" value="2"/>
</dbReference>
<dbReference type="AlphaFoldDB" id="A0A4R5XG67"/>
<dbReference type="STRING" id="50990.A0A4R5XG67"/>
<feature type="compositionally biased region" description="Low complexity" evidence="1">
    <location>
        <begin position="86"/>
        <end position="102"/>
    </location>
</feature>
<evidence type="ECO:0000313" key="3">
    <source>
        <dbReference type="Proteomes" id="UP000294933"/>
    </source>
</evidence>
<dbReference type="PANTHER" id="PTHR16537:SF1">
    <property type="entry name" value="PROTEIN ZNRD2"/>
    <property type="match status" value="1"/>
</dbReference>
<feature type="compositionally biased region" description="Polar residues" evidence="1">
    <location>
        <begin position="76"/>
        <end position="85"/>
    </location>
</feature>
<dbReference type="PANTHER" id="PTHR16537">
    <property type="entry name" value="SJOEGREN SYNDROME/SCLERODERMA AUTOANTIGEN 1"/>
    <property type="match status" value="1"/>
</dbReference>
<dbReference type="InterPro" id="IPR051888">
    <property type="entry name" value="UPF0148_domain"/>
</dbReference>
<sequence length="322" mass="34726">MSTSAADVSNKLGEYMLKGWVLTDQSCSNEDCAVPLMRSPKGHTPTIYFCAKCDGDPQSQEVDRRTSSRTRDLSPSDANSSRSRFSITSTPPTEPLSLPSSPGFTLPEETEEARRRREQSDAATAEIGRRLLGGWAMLADVCPNSQCYGIPLVRPPMAGGGKDPRKECVACGTVYTSDRDSYGRDQLVVVRSVESRPSPESTSNSAHELVHQDSPSNLHLPGKVVGGTKDGNLPSGSLVRDTQNHGRMDLSSPKMALMVKETPSALLAETSESLELALRVLSQRLSEMSRNPVVHDPASIGHTADAIGKVLQAMGHLRNIRG</sequence>
<reference evidence="2 3" key="1">
    <citation type="submission" date="2018-06" db="EMBL/GenBank/DDBJ databases">
        <title>A transcriptomic atlas of mushroom development highlights an independent origin of complex multicellularity.</title>
        <authorList>
            <consortium name="DOE Joint Genome Institute"/>
            <person name="Krizsan K."/>
            <person name="Almasi E."/>
            <person name="Merenyi Z."/>
            <person name="Sahu N."/>
            <person name="Viragh M."/>
            <person name="Koszo T."/>
            <person name="Mondo S."/>
            <person name="Kiss B."/>
            <person name="Balint B."/>
            <person name="Kues U."/>
            <person name="Barry K."/>
            <person name="Hegedus J.C."/>
            <person name="Henrissat B."/>
            <person name="Johnson J."/>
            <person name="Lipzen A."/>
            <person name="Ohm R."/>
            <person name="Nagy I."/>
            <person name="Pangilinan J."/>
            <person name="Yan J."/>
            <person name="Xiong Y."/>
            <person name="Grigoriev I.V."/>
            <person name="Hibbett D.S."/>
            <person name="Nagy L.G."/>
        </authorList>
    </citation>
    <scope>NUCLEOTIDE SEQUENCE [LARGE SCALE GENOMIC DNA]</scope>
    <source>
        <strain evidence="2 3">SZMC22713</strain>
    </source>
</reference>
<proteinExistence type="predicted"/>
<dbReference type="VEuPathDB" id="FungiDB:BD410DRAFT_779743"/>
<organism evidence="2 3">
    <name type="scientific">Rickenella mellea</name>
    <dbReference type="NCBI Taxonomy" id="50990"/>
    <lineage>
        <taxon>Eukaryota</taxon>
        <taxon>Fungi</taxon>
        <taxon>Dikarya</taxon>
        <taxon>Basidiomycota</taxon>
        <taxon>Agaricomycotina</taxon>
        <taxon>Agaricomycetes</taxon>
        <taxon>Hymenochaetales</taxon>
        <taxon>Rickenellaceae</taxon>
        <taxon>Rickenella</taxon>
    </lineage>
</organism>
<dbReference type="InterPro" id="IPR009563">
    <property type="entry name" value="SSSCA1"/>
</dbReference>
<name>A0A4R5XG67_9AGAM</name>
<feature type="region of interest" description="Disordered" evidence="1">
    <location>
        <begin position="192"/>
        <end position="249"/>
    </location>
</feature>
<gene>
    <name evidence="2" type="ORF">BD410DRAFT_779743</name>
</gene>
<feature type="region of interest" description="Disordered" evidence="1">
    <location>
        <begin position="56"/>
        <end position="123"/>
    </location>
</feature>
<feature type="compositionally biased region" description="Basic and acidic residues" evidence="1">
    <location>
        <begin position="61"/>
        <end position="74"/>
    </location>
</feature>